<dbReference type="GO" id="GO:0032259">
    <property type="term" value="P:methylation"/>
    <property type="evidence" value="ECO:0007669"/>
    <property type="project" value="UniProtKB-KW"/>
</dbReference>
<accession>A0A6I8MAR4</accession>
<sequence>MVELVSVSEAANLLNVSVDSIRRWEKKGLIKGGRDKNNNRRFNLKEIQRLQRKLSGEDSENHYRVLVSEPTKLTSVDLFAGAGGTALGLANAGFQHILVNEFDKHAAATLRLNRPEWNVIHGDIHELDFTKFNGKVDLVEGGFPCQAFSYAGHRRGFADTRGTLFHEFARCVQEIKPKVAMGENVRGLLTHDNGRTFKVMVETLQNIGYRVAFRLMKSQYFDVPQKRERLILIAVRDDLNLNILFPQEKDYTISLRDALEGCPVSDGAKYADWKRDVMKLVPEGGYWRDLPDEIQRSYMKASYFHTGGKTGMARRLAWDEPSLTLTCNPAQKQTERCHPSETRPLTVREYARIQTFPDSWEFQGGVTNQYKQIGNAVPCNLAYHLGIGIKAMLNGNIPEGYEIEEDLGRMA</sequence>
<dbReference type="AlphaFoldDB" id="A0A6I8MAR4"/>
<dbReference type="SUPFAM" id="SSF46955">
    <property type="entry name" value="Putative DNA-binding domain"/>
    <property type="match status" value="1"/>
</dbReference>
<evidence type="ECO:0000256" key="1">
    <source>
        <dbReference type="ARBA" id="ARBA00022603"/>
    </source>
</evidence>
<comment type="similarity">
    <text evidence="5 6">Belongs to the class I-like SAM-binding methyltransferase superfamily. C5-methyltransferase family.</text>
</comment>
<evidence type="ECO:0000256" key="6">
    <source>
        <dbReference type="RuleBase" id="RU000416"/>
    </source>
</evidence>
<dbReference type="InterPro" id="IPR001525">
    <property type="entry name" value="C5_MeTfrase"/>
</dbReference>
<evidence type="ECO:0000256" key="2">
    <source>
        <dbReference type="ARBA" id="ARBA00022679"/>
    </source>
</evidence>
<gene>
    <name evidence="9" type="primary">dcm</name>
    <name evidence="9" type="ORF">FRC0190_00977</name>
</gene>
<dbReference type="GO" id="GO:0003677">
    <property type="term" value="F:DNA binding"/>
    <property type="evidence" value="ECO:0007669"/>
    <property type="project" value="InterPro"/>
</dbReference>
<keyword evidence="3 5" id="KW-0949">S-adenosyl-L-methionine</keyword>
<evidence type="ECO:0000256" key="5">
    <source>
        <dbReference type="PROSITE-ProRule" id="PRU01016"/>
    </source>
</evidence>
<keyword evidence="2 5" id="KW-0808">Transferase</keyword>
<dbReference type="InterPro" id="IPR029063">
    <property type="entry name" value="SAM-dependent_MTases_sf"/>
</dbReference>
<dbReference type="GO" id="GO:0009307">
    <property type="term" value="P:DNA restriction-modification system"/>
    <property type="evidence" value="ECO:0007669"/>
    <property type="project" value="UniProtKB-KW"/>
</dbReference>
<dbReference type="InterPro" id="IPR050390">
    <property type="entry name" value="C5-Methyltransferase"/>
</dbReference>
<dbReference type="GO" id="GO:0044027">
    <property type="term" value="P:negative regulation of gene expression via chromosomal CpG island methylation"/>
    <property type="evidence" value="ECO:0007669"/>
    <property type="project" value="TreeGrafter"/>
</dbReference>
<dbReference type="CDD" id="cd04762">
    <property type="entry name" value="HTH_MerR-trunc"/>
    <property type="match status" value="1"/>
</dbReference>
<dbReference type="KEGG" id="crf:FRC0190_00977"/>
<feature type="active site" evidence="5">
    <location>
        <position position="145"/>
    </location>
</feature>
<evidence type="ECO:0000313" key="9">
    <source>
        <dbReference type="EMBL" id="VZH84990.1"/>
    </source>
</evidence>
<reference evidence="9 10" key="1">
    <citation type="submission" date="2019-11" db="EMBL/GenBank/DDBJ databases">
        <authorList>
            <person name="Brisse S."/>
        </authorList>
    </citation>
    <scope>NUCLEOTIDE SEQUENCE [LARGE SCALE GENOMIC DNA]</scope>
    <source>
        <strain evidence="9">FRC0190</strain>
    </source>
</reference>
<dbReference type="PANTHER" id="PTHR10629">
    <property type="entry name" value="CYTOSINE-SPECIFIC METHYLTRANSFERASE"/>
    <property type="match status" value="1"/>
</dbReference>
<evidence type="ECO:0000256" key="7">
    <source>
        <dbReference type="RuleBase" id="RU000417"/>
    </source>
</evidence>
<dbReference type="GO" id="GO:0003886">
    <property type="term" value="F:DNA (cytosine-5-)-methyltransferase activity"/>
    <property type="evidence" value="ECO:0007669"/>
    <property type="project" value="UniProtKB-EC"/>
</dbReference>
<dbReference type="Pfam" id="PF00376">
    <property type="entry name" value="MerR"/>
    <property type="match status" value="1"/>
</dbReference>
<dbReference type="Gene3D" id="3.40.50.150">
    <property type="entry name" value="Vaccinia Virus protein VP39"/>
    <property type="match status" value="1"/>
</dbReference>
<evidence type="ECO:0000256" key="4">
    <source>
        <dbReference type="ARBA" id="ARBA00022747"/>
    </source>
</evidence>
<dbReference type="PROSITE" id="PS00552">
    <property type="entry name" value="HTH_MERR_1"/>
    <property type="match status" value="1"/>
</dbReference>
<dbReference type="Proteomes" id="UP000423525">
    <property type="component" value="Chromosome"/>
</dbReference>
<organism evidence="9 10">
    <name type="scientific">Corynebacterium rouxii</name>
    <dbReference type="NCBI Taxonomy" id="2719119"/>
    <lineage>
        <taxon>Bacteria</taxon>
        <taxon>Bacillati</taxon>
        <taxon>Actinomycetota</taxon>
        <taxon>Actinomycetes</taxon>
        <taxon>Mycobacteriales</taxon>
        <taxon>Corynebacteriaceae</taxon>
        <taxon>Corynebacterium</taxon>
    </lineage>
</organism>
<dbReference type="Gene3D" id="3.90.120.10">
    <property type="entry name" value="DNA Methylase, subunit A, domain 2"/>
    <property type="match status" value="1"/>
</dbReference>
<dbReference type="REBASE" id="360751">
    <property type="entry name" value="M.Cdi190ORF977P"/>
</dbReference>
<dbReference type="NCBIfam" id="TIGR00675">
    <property type="entry name" value="dcm"/>
    <property type="match status" value="1"/>
</dbReference>
<dbReference type="Pfam" id="PF00145">
    <property type="entry name" value="DNA_methylase"/>
    <property type="match status" value="1"/>
</dbReference>
<keyword evidence="4" id="KW-0680">Restriction system</keyword>
<dbReference type="SMART" id="SM00422">
    <property type="entry name" value="HTH_MERR"/>
    <property type="match status" value="1"/>
</dbReference>
<dbReference type="PANTHER" id="PTHR10629:SF52">
    <property type="entry name" value="DNA (CYTOSINE-5)-METHYLTRANSFERASE 1"/>
    <property type="match status" value="1"/>
</dbReference>
<evidence type="ECO:0000256" key="3">
    <source>
        <dbReference type="ARBA" id="ARBA00022691"/>
    </source>
</evidence>
<protein>
    <recommendedName>
        <fullName evidence="7">Cytosine-specific methyltransferase</fullName>
        <ecNumber evidence="7">2.1.1.37</ecNumber>
    </recommendedName>
</protein>
<evidence type="ECO:0000259" key="8">
    <source>
        <dbReference type="PROSITE" id="PS50937"/>
    </source>
</evidence>
<dbReference type="RefSeq" id="WP_155872367.1">
    <property type="nucleotide sequence ID" value="NZ_LR738855.1"/>
</dbReference>
<dbReference type="InterPro" id="IPR009061">
    <property type="entry name" value="DNA-bd_dom_put_sf"/>
</dbReference>
<keyword evidence="1 5" id="KW-0489">Methyltransferase</keyword>
<dbReference type="PROSITE" id="PS51679">
    <property type="entry name" value="SAM_MT_C5"/>
    <property type="match status" value="1"/>
</dbReference>
<dbReference type="SUPFAM" id="SSF53335">
    <property type="entry name" value="S-adenosyl-L-methionine-dependent methyltransferases"/>
    <property type="match status" value="1"/>
</dbReference>
<dbReference type="PROSITE" id="PS50937">
    <property type="entry name" value="HTH_MERR_2"/>
    <property type="match status" value="1"/>
</dbReference>
<evidence type="ECO:0000313" key="10">
    <source>
        <dbReference type="Proteomes" id="UP000423525"/>
    </source>
</evidence>
<dbReference type="InterPro" id="IPR000551">
    <property type="entry name" value="MerR-type_HTH_dom"/>
</dbReference>
<feature type="domain" description="HTH merR-type" evidence="8">
    <location>
        <begin position="4"/>
        <end position="52"/>
    </location>
</feature>
<dbReference type="CDD" id="cd00315">
    <property type="entry name" value="Cyt_C5_DNA_methylase"/>
    <property type="match status" value="1"/>
</dbReference>
<dbReference type="PROSITE" id="PS00094">
    <property type="entry name" value="C5_MTASE_1"/>
    <property type="match status" value="1"/>
</dbReference>
<comment type="catalytic activity">
    <reaction evidence="7">
        <text>a 2'-deoxycytidine in DNA + S-adenosyl-L-methionine = a 5-methyl-2'-deoxycytidine in DNA + S-adenosyl-L-homocysteine + H(+)</text>
        <dbReference type="Rhea" id="RHEA:13681"/>
        <dbReference type="Rhea" id="RHEA-COMP:11369"/>
        <dbReference type="Rhea" id="RHEA-COMP:11370"/>
        <dbReference type="ChEBI" id="CHEBI:15378"/>
        <dbReference type="ChEBI" id="CHEBI:57856"/>
        <dbReference type="ChEBI" id="CHEBI:59789"/>
        <dbReference type="ChEBI" id="CHEBI:85452"/>
        <dbReference type="ChEBI" id="CHEBI:85454"/>
        <dbReference type="EC" id="2.1.1.37"/>
    </reaction>
</comment>
<name>A0A6I8MAR4_9CORY</name>
<dbReference type="EC" id="2.1.1.37" evidence="7"/>
<dbReference type="PRINTS" id="PR00105">
    <property type="entry name" value="C5METTRFRASE"/>
</dbReference>
<dbReference type="Gene3D" id="1.10.1660.10">
    <property type="match status" value="1"/>
</dbReference>
<dbReference type="InterPro" id="IPR018117">
    <property type="entry name" value="C5_DNA_meth_AS"/>
</dbReference>
<dbReference type="EMBL" id="LR738855">
    <property type="protein sequence ID" value="VZH84990.1"/>
    <property type="molecule type" value="Genomic_DNA"/>
</dbReference>
<dbReference type="GO" id="GO:0006355">
    <property type="term" value="P:regulation of DNA-templated transcription"/>
    <property type="evidence" value="ECO:0007669"/>
    <property type="project" value="InterPro"/>
</dbReference>
<proteinExistence type="inferred from homology"/>